<feature type="compositionally biased region" description="Basic and acidic residues" evidence="1">
    <location>
        <begin position="1"/>
        <end position="17"/>
    </location>
</feature>
<keyword evidence="2" id="KW-0472">Membrane</keyword>
<protein>
    <recommendedName>
        <fullName evidence="5">DUF3105 domain-containing protein</fullName>
    </recommendedName>
</protein>
<dbReference type="Proteomes" id="UP001589568">
    <property type="component" value="Unassembled WGS sequence"/>
</dbReference>
<comment type="caution">
    <text evidence="3">The sequence shown here is derived from an EMBL/GenBank/DDBJ whole genome shotgun (WGS) entry which is preliminary data.</text>
</comment>
<proteinExistence type="predicted"/>
<organism evidence="3 4">
    <name type="scientific">Nonomuraea salmonea</name>
    <dbReference type="NCBI Taxonomy" id="46181"/>
    <lineage>
        <taxon>Bacteria</taxon>
        <taxon>Bacillati</taxon>
        <taxon>Actinomycetota</taxon>
        <taxon>Actinomycetes</taxon>
        <taxon>Streptosporangiales</taxon>
        <taxon>Streptosporangiaceae</taxon>
        <taxon>Nonomuraea</taxon>
    </lineage>
</organism>
<feature type="transmembrane region" description="Helical" evidence="2">
    <location>
        <begin position="41"/>
        <end position="59"/>
    </location>
</feature>
<gene>
    <name evidence="3" type="ORF">ACFFR3_04805</name>
</gene>
<dbReference type="EMBL" id="JBHMCF010000003">
    <property type="protein sequence ID" value="MFB9468813.1"/>
    <property type="molecule type" value="Genomic_DNA"/>
</dbReference>
<sequence>MRRTQNELERLLDERSRSAPPSPDLVAIVRRGRRIRRGRRAASAGAALAVAAVALMYGLPPAPSPAPAARQPTDTVSLQPELPLPETFRVKLGDKDFTLPLLHSERYETMGVPRTVTFSPTSKDTAHMVVCDDPRAWVVIRSSLKGGEMGGGAGRCGKGTSGHHDKLSAPEGWLERPQKMQIWVFPADAPIERVAAEVKACTPDMNESVCARLHRRPPLLFDEVVERLSAEVGERPGRWAVGVYDRAKEGE</sequence>
<reference evidence="3 4" key="1">
    <citation type="submission" date="2024-09" db="EMBL/GenBank/DDBJ databases">
        <authorList>
            <person name="Sun Q."/>
            <person name="Mori K."/>
        </authorList>
    </citation>
    <scope>NUCLEOTIDE SEQUENCE [LARGE SCALE GENOMIC DNA]</scope>
    <source>
        <strain evidence="3 4">JCM 3324</strain>
    </source>
</reference>
<name>A0ABV5NEU8_9ACTN</name>
<evidence type="ECO:0000256" key="1">
    <source>
        <dbReference type="SAM" id="MobiDB-lite"/>
    </source>
</evidence>
<keyword evidence="2" id="KW-0812">Transmembrane</keyword>
<evidence type="ECO:0000313" key="3">
    <source>
        <dbReference type="EMBL" id="MFB9468813.1"/>
    </source>
</evidence>
<evidence type="ECO:0008006" key="5">
    <source>
        <dbReference type="Google" id="ProtNLM"/>
    </source>
</evidence>
<evidence type="ECO:0000256" key="2">
    <source>
        <dbReference type="SAM" id="Phobius"/>
    </source>
</evidence>
<keyword evidence="4" id="KW-1185">Reference proteome</keyword>
<accession>A0ABV5NEU8</accession>
<feature type="region of interest" description="Disordered" evidence="1">
    <location>
        <begin position="1"/>
        <end position="23"/>
    </location>
</feature>
<keyword evidence="2" id="KW-1133">Transmembrane helix</keyword>
<dbReference type="RefSeq" id="WP_379482649.1">
    <property type="nucleotide sequence ID" value="NZ_JBHMCF010000003.1"/>
</dbReference>
<evidence type="ECO:0000313" key="4">
    <source>
        <dbReference type="Proteomes" id="UP001589568"/>
    </source>
</evidence>